<evidence type="ECO:0000313" key="2">
    <source>
        <dbReference type="EMBL" id="OJR54571.1"/>
    </source>
</evidence>
<dbReference type="Proteomes" id="UP000184277">
    <property type="component" value="Unassembled WGS sequence"/>
</dbReference>
<keyword evidence="1" id="KW-0812">Transmembrane</keyword>
<accession>A0A8E2KSQ6</accession>
<dbReference type="AlphaFoldDB" id="A0A8E2KSQ6"/>
<keyword evidence="1" id="KW-0472">Membrane</keyword>
<reference evidence="2 3" key="1">
    <citation type="submission" date="2016-10" db="EMBL/GenBank/DDBJ databases">
        <title>Comprehensive resistome analysis reveals the prevalence of NDM and MCR-1 in Chinese poultry production.</title>
        <authorList>
            <person name="Wang Y."/>
            <person name="Zhang R."/>
            <person name="Li J."/>
            <person name="Wu Z."/>
            <person name="Wenjuan Y."/>
            <person name="Schwarz S."/>
            <person name="Tyrrell J."/>
            <person name="Zheng Y."/>
            <person name="Wang S."/>
            <person name="Shen Z."/>
            <person name="Liu Z."/>
            <person name="Lei L."/>
            <person name="Li M."/>
            <person name="Zhang Q."/>
            <person name="Wu C."/>
            <person name="Zhang Q."/>
            <person name="Wu Y."/>
            <person name="Walsh T."/>
            <person name="Shen J."/>
        </authorList>
    </citation>
    <scope>NUCLEOTIDE SEQUENCE [LARGE SCALE GENOMIC DNA]</scope>
    <source>
        <strain evidence="2 3">570</strain>
    </source>
</reference>
<organism evidence="2 3">
    <name type="scientific">Escherichia coli</name>
    <dbReference type="NCBI Taxonomy" id="562"/>
    <lineage>
        <taxon>Bacteria</taxon>
        <taxon>Pseudomonadati</taxon>
        <taxon>Pseudomonadota</taxon>
        <taxon>Gammaproteobacteria</taxon>
        <taxon>Enterobacterales</taxon>
        <taxon>Enterobacteriaceae</taxon>
        <taxon>Escherichia</taxon>
    </lineage>
</organism>
<evidence type="ECO:0000256" key="1">
    <source>
        <dbReference type="SAM" id="Phobius"/>
    </source>
</evidence>
<name>A0A8E2KSQ6_ECOLX</name>
<dbReference type="EMBL" id="MOKI01000025">
    <property type="protein sequence ID" value="OJR54571.1"/>
    <property type="molecule type" value="Genomic_DNA"/>
</dbReference>
<comment type="caution">
    <text evidence="2">The sequence shown here is derived from an EMBL/GenBank/DDBJ whole genome shotgun (WGS) entry which is preliminary data.</text>
</comment>
<sequence length="110" mass="12826">MSNTLNHTSSRQIVRHYTHRQKRRKHLMQYFVGANGLFELKVKLYAFLFSMILEGKCRSVSIIADISCFFLFHFHAIRNAFYSIHPTYRAEGENERLTLLLTAQGCALSL</sequence>
<evidence type="ECO:0000313" key="3">
    <source>
        <dbReference type="Proteomes" id="UP000184277"/>
    </source>
</evidence>
<gene>
    <name evidence="2" type="ORF">BK383_13490</name>
</gene>
<feature type="transmembrane region" description="Helical" evidence="1">
    <location>
        <begin position="30"/>
        <end position="53"/>
    </location>
</feature>
<keyword evidence="1" id="KW-1133">Transmembrane helix</keyword>
<protein>
    <submittedName>
        <fullName evidence="2">Uncharacterized protein</fullName>
    </submittedName>
</protein>
<feature type="transmembrane region" description="Helical" evidence="1">
    <location>
        <begin position="59"/>
        <end position="77"/>
    </location>
</feature>
<proteinExistence type="predicted"/>